<dbReference type="EMBL" id="BPLQ01000358">
    <property type="protein sequence ID" value="GIX70334.1"/>
    <property type="molecule type" value="Genomic_DNA"/>
</dbReference>
<accession>A0AAV4MHR0</accession>
<organism evidence="1 2">
    <name type="scientific">Caerostris darwini</name>
    <dbReference type="NCBI Taxonomy" id="1538125"/>
    <lineage>
        <taxon>Eukaryota</taxon>
        <taxon>Metazoa</taxon>
        <taxon>Ecdysozoa</taxon>
        <taxon>Arthropoda</taxon>
        <taxon>Chelicerata</taxon>
        <taxon>Arachnida</taxon>
        <taxon>Araneae</taxon>
        <taxon>Araneomorphae</taxon>
        <taxon>Entelegynae</taxon>
        <taxon>Araneoidea</taxon>
        <taxon>Araneidae</taxon>
        <taxon>Caerostris</taxon>
    </lineage>
</organism>
<dbReference type="Proteomes" id="UP001054837">
    <property type="component" value="Unassembled WGS sequence"/>
</dbReference>
<reference evidence="1 2" key="1">
    <citation type="submission" date="2021-06" db="EMBL/GenBank/DDBJ databases">
        <title>Caerostris darwini draft genome.</title>
        <authorList>
            <person name="Kono N."/>
            <person name="Arakawa K."/>
        </authorList>
    </citation>
    <scope>NUCLEOTIDE SEQUENCE [LARGE SCALE GENOMIC DNA]</scope>
</reference>
<protein>
    <submittedName>
        <fullName evidence="1">Uncharacterized protein</fullName>
    </submittedName>
</protein>
<keyword evidence="2" id="KW-1185">Reference proteome</keyword>
<sequence length="132" mass="14753">MHHQKPPKVSHWNPIIFIPRNAIAHYFPRRSHGGTGDQLLQIMWAVSLLSGTNEVNIAHNNLGRIRPSRNSSGGLYPKPTTSNSILNLYCSSQKTRFAYQVSNSALLDQTPEALTIKLPQAQTIKLMNHPCT</sequence>
<evidence type="ECO:0000313" key="1">
    <source>
        <dbReference type="EMBL" id="GIX70334.1"/>
    </source>
</evidence>
<comment type="caution">
    <text evidence="1">The sequence shown here is derived from an EMBL/GenBank/DDBJ whole genome shotgun (WGS) entry which is preliminary data.</text>
</comment>
<proteinExistence type="predicted"/>
<evidence type="ECO:0000313" key="2">
    <source>
        <dbReference type="Proteomes" id="UP001054837"/>
    </source>
</evidence>
<gene>
    <name evidence="1" type="ORF">CDAR_97881</name>
</gene>
<name>A0AAV4MHR0_9ARAC</name>
<dbReference type="AlphaFoldDB" id="A0AAV4MHR0"/>